<dbReference type="OrthoDB" id="377116at2759"/>
<feature type="compositionally biased region" description="Basic and acidic residues" evidence="2">
    <location>
        <begin position="912"/>
        <end position="929"/>
    </location>
</feature>
<dbReference type="EMBL" id="CP016240">
    <property type="protein sequence ID" value="ANQ06077.1"/>
    <property type="molecule type" value="Genomic_DNA"/>
</dbReference>
<evidence type="ECO:0000256" key="2">
    <source>
        <dbReference type="SAM" id="MobiDB-lite"/>
    </source>
</evidence>
<sequence length="1492" mass="169205">MKKILNKLSGAMTNGYTKEQDACKNILHNGNTSPEANKRACQLITEGLRHIYEVSIDEKDNGDGKPQRNKLFKRTMGCLILNIYADMLKNNGQKCDVSKGIEQAFLKSGEIKNTIKDCKSDPPCLQCNREENLTCTIGGQNVKENVKTMLDQKKQEIEKTLKDLCSSSTLTIDPRTCSINGLEENEEGNWDEVFTAFSNNPSDADEGGAYAKWKDMMSVCDYNAKTDTEWSNPEKSFCRVMIRNLIIANEQKFKCEDRSSRGQGKNCVTKCDLLNMWLMYVKDRCINKDVIEYAFEAMYNVEEQLGKGEKDKLCRYGKFSNIVRDSGDVLHTVTSKMACDAKLGKLNNIHNKDWCTERNRIYTRNLIEGVGRSDSKSRENIKGKELIKNLEEKEQKLKDELDKVKVEVQKQQPPQEGTSTCSTPLKDHLDRDTTWWKSTRGNSDEDMWNDIKPRVEDIAKAVSDNNEDVNGYCSGNKWDGGSKKACQLIVKGLKKVYSYTEETTDKDAKNNKDFKSTMACMALNVFAERIKEEKCNVAQDKIEKAFNEGNEIHNNLYSKNGECEKCGWEPNTDVTVASEGLRQKIRGELEKNKEITQTLEKICQDDTIPDTAAPKSAVGPVAPSPTATTCEKKFQDEHNNTSNNDYLATLIKEWVDNQGPCGQGKIWDYIQKIFTDMVDTFPSQERPVNTICAGPNRKDGKPFSNNQKEYCKALLKIILFMNGLTQNIQYRVTNKDRREGVGAYLTCIVGTVTMFELYGEHCWFEEIMKYISEKIGPELQKKNIPDKRGICNSINVKETTIGTQLVGTKIKKWIEEKKEKNDKAINKYQYIMKEGQRMKDCATETVWRTDSKGSSQGSGGWLDVKEIIELKKTINDGGYVTEEGTRKIMEEIREVEKEDNLIEKLKNKIKDQIQKQMKEKERQDTKSGKDSGCSNSGQNIPDIGLQKSGVSIAPGCTSDKDLGQPSEDLIAKYGDNGATTHDANSNTGGNSNDQKDTDGRKPHKPDQSGDTTVAGGVILEDDDKKVPDTQNGVQPQPGHHGSAEDSDPQNSQDPEPKENDVNVPVPTVDLSSPQVEVTTPDKSIPAAGITPQGVGHRGSGQKERLTVPKLPTKKARSTPLAPVPLLSNIDNLPDLLTSYLPTIPVLIGTSVMTYLLWKYLFLGKKRKRHRRAHQVSGPPSLGEQLLDPVDDQDGPYEYTLVKERKPRRRQRRSPGKKPVSRRTIIDIHLEVLDECQKGDLHSTKEDFFVILVQEFMGSEFMGEDFVPEEQLPEVNVPMESVPKEEGVLKEDALKEDVPREGVPKEQLGMEQNFSLENLSSSENEHSPPTCNVPYWINWIEKNKTLLEKCRTQPWFCDLKVSWKEHRKQNHIPTEESKQCFLNDNGDIPSLESHKKELWKQWVAMQHDLMELNSQTDWFIQMLENMEEIPNETEELLGVDKLQSQRLCPESYKQKQFVAKLWMLILALMFEECEREENVHNKELYLDGLLQNI</sequence>
<keyword evidence="3" id="KW-0472">Membrane</keyword>
<keyword evidence="1" id="KW-0175">Coiled coil</keyword>
<dbReference type="Pfam" id="PF12878">
    <property type="entry name" value="SICA_beta"/>
    <property type="match status" value="2"/>
</dbReference>
<evidence type="ECO:0000313" key="7">
    <source>
        <dbReference type="EMBL" id="ANQ06077.1"/>
    </source>
</evidence>
<evidence type="ECO:0000259" key="4">
    <source>
        <dbReference type="Pfam" id="PF12878"/>
    </source>
</evidence>
<dbReference type="GeneID" id="30907062"/>
<keyword evidence="3" id="KW-1133">Transmembrane helix</keyword>
<evidence type="ECO:0000256" key="3">
    <source>
        <dbReference type="SAM" id="Phobius"/>
    </source>
</evidence>
<protein>
    <submittedName>
        <fullName evidence="7">Pvstp1</fullName>
    </submittedName>
</protein>
<dbReference type="InterPro" id="IPR024288">
    <property type="entry name" value="SICA_C"/>
</dbReference>
<evidence type="ECO:0000259" key="5">
    <source>
        <dbReference type="Pfam" id="PF12879"/>
    </source>
</evidence>
<evidence type="ECO:0000259" key="6">
    <source>
        <dbReference type="Pfam" id="PF12887"/>
    </source>
</evidence>
<dbReference type="Pfam" id="PF12887">
    <property type="entry name" value="SICA_alpha"/>
    <property type="match status" value="1"/>
</dbReference>
<dbReference type="RefSeq" id="XP_019912772.1">
    <property type="nucleotide sequence ID" value="XM_020057157.1"/>
</dbReference>
<feature type="region of interest" description="Disordered" evidence="2">
    <location>
        <begin position="1170"/>
        <end position="1220"/>
    </location>
</feature>
<feature type="domain" description="Schizont-infected cell agglutination extracellular beta" evidence="4">
    <location>
        <begin position="2"/>
        <end position="136"/>
    </location>
</feature>
<feature type="coiled-coil region" evidence="1">
    <location>
        <begin position="380"/>
        <end position="410"/>
    </location>
</feature>
<feature type="domain" description="Schizont-infected cell agglutination C-terminal" evidence="5">
    <location>
        <begin position="1162"/>
        <end position="1285"/>
    </location>
</feature>
<feature type="domain" description="Schizont-infected cell agglutination extracellular alpha" evidence="6">
    <location>
        <begin position="650"/>
        <end position="813"/>
    </location>
</feature>
<dbReference type="Proteomes" id="UP000092716">
    <property type="component" value="Chromosome 2"/>
</dbReference>
<feature type="compositionally biased region" description="Polar residues" evidence="2">
    <location>
        <begin position="977"/>
        <end position="992"/>
    </location>
</feature>
<dbReference type="VEuPathDB" id="PlasmoDB:PCOAH_00003420"/>
<feature type="compositionally biased region" description="Polar residues" evidence="2">
    <location>
        <begin position="1069"/>
        <end position="1081"/>
    </location>
</feature>
<dbReference type="Pfam" id="PF12879">
    <property type="entry name" value="SICA_C"/>
    <property type="match status" value="1"/>
</dbReference>
<feature type="compositionally biased region" description="Basic residues" evidence="2">
    <location>
        <begin position="1204"/>
        <end position="1220"/>
    </location>
</feature>
<dbReference type="KEGG" id="pcot:PCOAH_00003420"/>
<name>A0A1B1DTZ0_9APIC</name>
<keyword evidence="8" id="KW-1185">Reference proteome</keyword>
<feature type="domain" description="Schizont-infected cell agglutination extracellular beta" evidence="4">
    <location>
        <begin position="435"/>
        <end position="569"/>
    </location>
</feature>
<feature type="region of interest" description="Disordered" evidence="2">
    <location>
        <begin position="912"/>
        <end position="1103"/>
    </location>
</feature>
<proteinExistence type="predicted"/>
<reference evidence="8" key="1">
    <citation type="submission" date="2016-06" db="EMBL/GenBank/DDBJ databases">
        <title>First high quality genome sequence of Plasmodium coatneyi using continuous long reads from single molecule, real-time sequencing.</title>
        <authorList>
            <person name="Chien J.-T."/>
            <person name="Pakala S.B."/>
            <person name="Geraldo J.A."/>
            <person name="Lapp S.A."/>
            <person name="Barnwell J.W."/>
            <person name="Kissinger J.C."/>
            <person name="Galinski M.R."/>
            <person name="Humphrey J.C."/>
        </authorList>
    </citation>
    <scope>NUCLEOTIDE SEQUENCE [LARGE SCALE GENOMIC DNA]</scope>
    <source>
        <strain evidence="8">Hackeri</strain>
    </source>
</reference>
<organism evidence="7 8">
    <name type="scientific">Plasmodium coatneyi</name>
    <dbReference type="NCBI Taxonomy" id="208452"/>
    <lineage>
        <taxon>Eukaryota</taxon>
        <taxon>Sar</taxon>
        <taxon>Alveolata</taxon>
        <taxon>Apicomplexa</taxon>
        <taxon>Aconoidasida</taxon>
        <taxon>Haemosporida</taxon>
        <taxon>Plasmodiidae</taxon>
        <taxon>Plasmodium</taxon>
    </lineage>
</organism>
<gene>
    <name evidence="7" type="ORF">PCOAH_00003420</name>
</gene>
<dbReference type="InterPro" id="IPR024285">
    <property type="entry name" value="SICA_extracell_b"/>
</dbReference>
<evidence type="ECO:0000256" key="1">
    <source>
        <dbReference type="SAM" id="Coils"/>
    </source>
</evidence>
<keyword evidence="3" id="KW-0812">Transmembrane</keyword>
<accession>A0A1B1DTZ0</accession>
<evidence type="ECO:0000313" key="8">
    <source>
        <dbReference type="Proteomes" id="UP000092716"/>
    </source>
</evidence>
<dbReference type="InterPro" id="IPR024290">
    <property type="entry name" value="SICA_extracell_a"/>
</dbReference>
<feature type="compositionally biased region" description="Basic and acidic residues" evidence="2">
    <location>
        <begin position="993"/>
        <end position="1007"/>
    </location>
</feature>
<feature type="transmembrane region" description="Helical" evidence="3">
    <location>
        <begin position="1139"/>
        <end position="1161"/>
    </location>
</feature>